<dbReference type="EMBL" id="JANAFB010000034">
    <property type="protein sequence ID" value="MCP3426702.1"/>
    <property type="molecule type" value="Genomic_DNA"/>
</dbReference>
<sequence length="305" mass="30698">MEIRGTTAIVTGGASGLGAATARALAARGADVFAFDLAPAIEKARAEAEPAPDAAAAPAAGPATHEGAASTTKPAPDAATVPDAATAPDAAAAPPAAPGRIAYAEVDVTDPASVRAGVERAVREGAGPLRVAVNCAGIGPSARILGRSGVHDFELYAQVVQVNLVGTFHVLALAAEAMAGQESADGEGQRGVVVNTASVAAYEGQVGQAAYASSKGGVVGLTLAAARDLAGRGIRVNTVAPGIVDTPMMATIGEEYREGLAASVPFPHRLARPEEYARLVLMLVEHDYLNGETIRMDGALRMPPR</sequence>
<dbReference type="SUPFAM" id="SSF51735">
    <property type="entry name" value="NAD(P)-binding Rossmann-fold domains"/>
    <property type="match status" value="1"/>
</dbReference>
<evidence type="ECO:0000256" key="3">
    <source>
        <dbReference type="RuleBase" id="RU000363"/>
    </source>
</evidence>
<dbReference type="Pfam" id="PF00106">
    <property type="entry name" value="adh_short"/>
    <property type="match status" value="1"/>
</dbReference>
<dbReference type="AlphaFoldDB" id="A0A9X2HFE4"/>
<dbReference type="PANTHER" id="PTHR43658:SF8">
    <property type="entry name" value="17-BETA-HYDROXYSTEROID DEHYDROGENASE 14-RELATED"/>
    <property type="match status" value="1"/>
</dbReference>
<dbReference type="RefSeq" id="WP_254167728.1">
    <property type="nucleotide sequence ID" value="NZ_JANAFB010000034.1"/>
</dbReference>
<name>A0A9X2HFE4_9MICC</name>
<dbReference type="InterPro" id="IPR002347">
    <property type="entry name" value="SDR_fam"/>
</dbReference>
<feature type="compositionally biased region" description="Low complexity" evidence="4">
    <location>
        <begin position="49"/>
        <end position="94"/>
    </location>
</feature>
<dbReference type="GO" id="GO:0016491">
    <property type="term" value="F:oxidoreductase activity"/>
    <property type="evidence" value="ECO:0007669"/>
    <property type="project" value="UniProtKB-KW"/>
</dbReference>
<evidence type="ECO:0000256" key="2">
    <source>
        <dbReference type="ARBA" id="ARBA00023002"/>
    </source>
</evidence>
<dbReference type="PRINTS" id="PR00080">
    <property type="entry name" value="SDRFAMILY"/>
</dbReference>
<dbReference type="PANTHER" id="PTHR43658">
    <property type="entry name" value="SHORT-CHAIN DEHYDROGENASE/REDUCTASE"/>
    <property type="match status" value="1"/>
</dbReference>
<dbReference type="PRINTS" id="PR00081">
    <property type="entry name" value="GDHRDH"/>
</dbReference>
<proteinExistence type="inferred from homology"/>
<dbReference type="InterPro" id="IPR020904">
    <property type="entry name" value="Sc_DH/Rdtase_CS"/>
</dbReference>
<gene>
    <name evidence="5" type="ORF">NBM05_11990</name>
</gene>
<evidence type="ECO:0000313" key="5">
    <source>
        <dbReference type="EMBL" id="MCP3426702.1"/>
    </source>
</evidence>
<comment type="similarity">
    <text evidence="1 3">Belongs to the short-chain dehydrogenases/reductases (SDR) family.</text>
</comment>
<organism evidence="5 6">
    <name type="scientific">Rothia santali</name>
    <dbReference type="NCBI Taxonomy" id="2949643"/>
    <lineage>
        <taxon>Bacteria</taxon>
        <taxon>Bacillati</taxon>
        <taxon>Actinomycetota</taxon>
        <taxon>Actinomycetes</taxon>
        <taxon>Micrococcales</taxon>
        <taxon>Micrococcaceae</taxon>
        <taxon>Rothia</taxon>
    </lineage>
</organism>
<protein>
    <submittedName>
        <fullName evidence="5">SDR family NAD(P)-dependent oxidoreductase</fullName>
    </submittedName>
</protein>
<dbReference type="PROSITE" id="PS00061">
    <property type="entry name" value="ADH_SHORT"/>
    <property type="match status" value="1"/>
</dbReference>
<feature type="region of interest" description="Disordered" evidence="4">
    <location>
        <begin position="46"/>
        <end position="95"/>
    </location>
</feature>
<dbReference type="Pfam" id="PF13561">
    <property type="entry name" value="adh_short_C2"/>
    <property type="match status" value="1"/>
</dbReference>
<dbReference type="InterPro" id="IPR036291">
    <property type="entry name" value="NAD(P)-bd_dom_sf"/>
</dbReference>
<evidence type="ECO:0000256" key="1">
    <source>
        <dbReference type="ARBA" id="ARBA00006484"/>
    </source>
</evidence>
<evidence type="ECO:0000256" key="4">
    <source>
        <dbReference type="SAM" id="MobiDB-lite"/>
    </source>
</evidence>
<comment type="caution">
    <text evidence="5">The sequence shown here is derived from an EMBL/GenBank/DDBJ whole genome shotgun (WGS) entry which is preliminary data.</text>
</comment>
<dbReference type="Proteomes" id="UP001139502">
    <property type="component" value="Unassembled WGS sequence"/>
</dbReference>
<dbReference type="Gene3D" id="3.40.50.720">
    <property type="entry name" value="NAD(P)-binding Rossmann-like Domain"/>
    <property type="match status" value="1"/>
</dbReference>
<keyword evidence="6" id="KW-1185">Reference proteome</keyword>
<evidence type="ECO:0000313" key="6">
    <source>
        <dbReference type="Proteomes" id="UP001139502"/>
    </source>
</evidence>
<keyword evidence="2" id="KW-0560">Oxidoreductase</keyword>
<accession>A0A9X2HFE4</accession>
<reference evidence="5" key="1">
    <citation type="submission" date="2022-06" db="EMBL/GenBank/DDBJ databases">
        <title>Rothia sp. isolated from sandalwood seedling.</title>
        <authorList>
            <person name="Tuikhar N."/>
            <person name="Kirdat K."/>
            <person name="Thorat V."/>
            <person name="Swetha P."/>
            <person name="Padma S."/>
            <person name="Sundararaj R."/>
            <person name="Yadav A."/>
        </authorList>
    </citation>
    <scope>NUCLEOTIDE SEQUENCE</scope>
    <source>
        <strain evidence="5">AR01</strain>
    </source>
</reference>